<feature type="transmembrane region" description="Helical" evidence="1">
    <location>
        <begin position="279"/>
        <end position="299"/>
    </location>
</feature>
<evidence type="ECO:0000256" key="1">
    <source>
        <dbReference type="SAM" id="Phobius"/>
    </source>
</evidence>
<feature type="transmembrane region" description="Helical" evidence="1">
    <location>
        <begin position="422"/>
        <end position="442"/>
    </location>
</feature>
<evidence type="ECO:0000313" key="2">
    <source>
        <dbReference type="EMBL" id="MBW7573460.1"/>
    </source>
</evidence>
<feature type="transmembrane region" description="Helical" evidence="1">
    <location>
        <begin position="397"/>
        <end position="415"/>
    </location>
</feature>
<accession>A0ABS7DQ91</accession>
<gene>
    <name evidence="2" type="ORF">J5W02_11630</name>
</gene>
<dbReference type="InterPro" id="IPR025291">
    <property type="entry name" value="DUF4153"/>
</dbReference>
<feature type="transmembrane region" description="Helical" evidence="1">
    <location>
        <begin position="44"/>
        <end position="63"/>
    </location>
</feature>
<name>A0ABS7DQ91_9FIRM</name>
<sequence length="524" mass="58025">MNIAEENGAVSVPVTTGAPVLPPTLGYSQIPTAKKPEIPIPFTGADSVFALLFLVCGYLFVWLITPEGLGMGVTLFTAVFCTLVLLYTKSRGRKVPRNSWFWLALVLLDSVSFSLFTNVSLQFLNLLFLMGCAVYWVAVLTSGRMEGTLGTYFLPDMVNQLLRVPFLNFGCASKIIRRSSVKNRKSRVLLSSLCGAVAALPILGIVLSLLMQADGAFQNLVKQFSADVDTHVVNFLFRLLPAFLTGSYLFGLLYGNIEKRQVDSITAEKSARFSQKCKVVPVAAAVTGTVLLCLLYLVFFGAQTASLFSAFSGQGQNGLTLAEFARRGFFELCKVVMINFAVIAVSSVLIRLEGEESRLMRVIHVILSVETLLLIASALSKMVLYITRYGLTPKRVYTSWFMVVLAVIFVLIILSRFRKINLARGVVLTCAVSFLLLCYSNIDGRIVKYNIDRYQSGTLESVDVDILYGAPDAAKPYALKLYRNVKDSNIKNNLGVFLREQSPDKDEFQQMNLQKWTALRLPKE</sequence>
<dbReference type="Pfam" id="PF13687">
    <property type="entry name" value="DUF4153"/>
    <property type="match status" value="1"/>
</dbReference>
<feature type="transmembrane region" description="Helical" evidence="1">
    <location>
        <begin position="69"/>
        <end position="88"/>
    </location>
</feature>
<feature type="transmembrane region" description="Helical" evidence="1">
    <location>
        <begin position="362"/>
        <end position="385"/>
    </location>
</feature>
<reference evidence="2 3" key="1">
    <citation type="submission" date="2021-03" db="EMBL/GenBank/DDBJ databases">
        <title>Caproiciproducens sp. nov. isolated from feces of cow.</title>
        <authorList>
            <person name="Choi J.-Y."/>
        </authorList>
    </citation>
    <scope>NUCLEOTIDE SEQUENCE [LARGE SCALE GENOMIC DNA]</scope>
    <source>
        <strain evidence="2 3">AGMB10547</strain>
    </source>
</reference>
<dbReference type="RefSeq" id="WP_219965854.1">
    <property type="nucleotide sequence ID" value="NZ_JAGFNZ010000004.1"/>
</dbReference>
<feature type="transmembrane region" description="Helical" evidence="1">
    <location>
        <begin position="231"/>
        <end position="254"/>
    </location>
</feature>
<feature type="transmembrane region" description="Helical" evidence="1">
    <location>
        <begin position="188"/>
        <end position="211"/>
    </location>
</feature>
<keyword evidence="1" id="KW-0812">Transmembrane</keyword>
<comment type="caution">
    <text evidence="2">The sequence shown here is derived from an EMBL/GenBank/DDBJ whole genome shotgun (WGS) entry which is preliminary data.</text>
</comment>
<dbReference type="Proteomes" id="UP000719942">
    <property type="component" value="Unassembled WGS sequence"/>
</dbReference>
<feature type="transmembrane region" description="Helical" evidence="1">
    <location>
        <begin position="123"/>
        <end position="141"/>
    </location>
</feature>
<keyword evidence="3" id="KW-1185">Reference proteome</keyword>
<proteinExistence type="predicted"/>
<feature type="transmembrane region" description="Helical" evidence="1">
    <location>
        <begin position="100"/>
        <end position="117"/>
    </location>
</feature>
<feature type="transmembrane region" description="Helical" evidence="1">
    <location>
        <begin position="329"/>
        <end position="350"/>
    </location>
</feature>
<organism evidence="2 3">
    <name type="scientific">Caproiciproducens faecalis</name>
    <dbReference type="NCBI Taxonomy" id="2820301"/>
    <lineage>
        <taxon>Bacteria</taxon>
        <taxon>Bacillati</taxon>
        <taxon>Bacillota</taxon>
        <taxon>Clostridia</taxon>
        <taxon>Eubacteriales</taxon>
        <taxon>Acutalibacteraceae</taxon>
        <taxon>Caproiciproducens</taxon>
    </lineage>
</organism>
<keyword evidence="1" id="KW-1133">Transmembrane helix</keyword>
<keyword evidence="1" id="KW-0472">Membrane</keyword>
<evidence type="ECO:0000313" key="3">
    <source>
        <dbReference type="Proteomes" id="UP000719942"/>
    </source>
</evidence>
<dbReference type="EMBL" id="JAGFNZ010000004">
    <property type="protein sequence ID" value="MBW7573460.1"/>
    <property type="molecule type" value="Genomic_DNA"/>
</dbReference>
<protein>
    <submittedName>
        <fullName evidence="2">DUF4173 domain-containing protein</fullName>
    </submittedName>
</protein>